<dbReference type="InterPro" id="IPR016130">
    <property type="entry name" value="Tyr_Pase_AS"/>
</dbReference>
<keyword evidence="8" id="KW-1185">Reference proteome</keyword>
<dbReference type="PROSITE" id="PS51257">
    <property type="entry name" value="PROKAR_LIPOPROTEIN"/>
    <property type="match status" value="1"/>
</dbReference>
<protein>
    <submittedName>
        <fullName evidence="5">Tyrosine-protein phosphatase 1</fullName>
    </submittedName>
</protein>
<gene>
    <name evidence="5" type="ORF">CB0940_05702</name>
    <name evidence="6" type="ORF">RHO25_002891</name>
</gene>
<dbReference type="InterPro" id="IPR029021">
    <property type="entry name" value="Prot-tyrosine_phosphatase-like"/>
</dbReference>
<comment type="similarity">
    <text evidence="1">Belongs to the protein-tyrosine phosphatase family. Non-receptor class subfamily.</text>
</comment>
<dbReference type="InterPro" id="IPR050348">
    <property type="entry name" value="Protein-Tyr_Phosphatase"/>
</dbReference>
<dbReference type="InterPro" id="IPR000387">
    <property type="entry name" value="Tyr_Pase_dom"/>
</dbReference>
<sequence length="391" mass="44077">MLARARNGWNKTSSSTASSAAACAHPPSVSSRTHHHMAASALPTFLRQTRIDLHNKFIDLEWQQRNRLLQGTQHPLDPSDPLPQFARLNDDAVKERNRYLNVEPYAQNRIKLKVAEGVSDYINASPIRLGKRRYISTQGPKDTSVNHFYRMVVGELQSPAVVVMLTQTHEAGREKCFQYYPLNEEQKTLVIPPDAQYDDGFQGEVDLVDIQHDAQTRTDIRTMKVKTSTNDDGSREMEVKHLLFSGWPDFLVPEGEERRALVQLIRLSARLNRKASTDTDATANGTSFAEDLIQTDQDNPRIVHCSAGVGRSGTFIALDYLLSLLLTGQLDNVGPEDDPILDTVDQLRQQRMMMVQSEAQFMFLYDVMREQFLARQQQTNGHDTVGGAVQA</sequence>
<dbReference type="InterPro" id="IPR000242">
    <property type="entry name" value="PTP_cat"/>
</dbReference>
<dbReference type="PANTHER" id="PTHR19134">
    <property type="entry name" value="RECEPTOR-TYPE TYROSINE-PROTEIN PHOSPHATASE"/>
    <property type="match status" value="1"/>
</dbReference>
<evidence type="ECO:0000313" key="7">
    <source>
        <dbReference type="Proteomes" id="UP000230605"/>
    </source>
</evidence>
<proteinExistence type="inferred from homology"/>
<dbReference type="Proteomes" id="UP001302367">
    <property type="component" value="Chromosome 2"/>
</dbReference>
<dbReference type="OrthoDB" id="10253954at2759"/>
<evidence type="ECO:0000259" key="3">
    <source>
        <dbReference type="PROSITE" id="PS50055"/>
    </source>
</evidence>
<dbReference type="PROSITE" id="PS50055">
    <property type="entry name" value="TYR_PHOSPHATASE_PTP"/>
    <property type="match status" value="1"/>
</dbReference>
<name>A0A2G5HZ94_CERBT</name>
<accession>A0A2G5HZ94</accession>
<evidence type="ECO:0000256" key="2">
    <source>
        <dbReference type="SAM" id="MobiDB-lite"/>
    </source>
</evidence>
<feature type="region of interest" description="Disordered" evidence="2">
    <location>
        <begin position="1"/>
        <end position="36"/>
    </location>
</feature>
<dbReference type="SMART" id="SM00404">
    <property type="entry name" value="PTPc_motif"/>
    <property type="match status" value="1"/>
</dbReference>
<dbReference type="InterPro" id="IPR003595">
    <property type="entry name" value="Tyr_Pase_cat"/>
</dbReference>
<dbReference type="EMBL" id="CP134185">
    <property type="protein sequence ID" value="WPA98279.1"/>
    <property type="molecule type" value="Genomic_DNA"/>
</dbReference>
<organism evidence="5 7">
    <name type="scientific">Cercospora beticola</name>
    <name type="common">Sugarbeet leaf spot fungus</name>
    <dbReference type="NCBI Taxonomy" id="122368"/>
    <lineage>
        <taxon>Eukaryota</taxon>
        <taxon>Fungi</taxon>
        <taxon>Dikarya</taxon>
        <taxon>Ascomycota</taxon>
        <taxon>Pezizomycotina</taxon>
        <taxon>Dothideomycetes</taxon>
        <taxon>Dothideomycetidae</taxon>
        <taxon>Mycosphaerellales</taxon>
        <taxon>Mycosphaerellaceae</taxon>
        <taxon>Cercospora</taxon>
    </lineage>
</organism>
<reference evidence="5 7" key="1">
    <citation type="submission" date="2015-10" db="EMBL/GenBank/DDBJ databases">
        <title>The cercosporin biosynthetic gene cluster was horizontally transferred to several fungal lineages and shown to be expanded in Cercospora beticola based on microsynteny with recipient genomes.</title>
        <authorList>
            <person name="De Jonge R."/>
            <person name="Ebert M.K."/>
            <person name="Suttle J.C."/>
            <person name="Jurick Ii W.M."/>
            <person name="Secor G.A."/>
            <person name="Thomma B.P."/>
            <person name="Van De Peer Y."/>
            <person name="Bolton M.D."/>
        </authorList>
    </citation>
    <scope>NUCLEOTIDE SEQUENCE [LARGE SCALE GENOMIC DNA]</scope>
    <source>
        <strain evidence="5 7">09-40</strain>
    </source>
</reference>
<evidence type="ECO:0000313" key="5">
    <source>
        <dbReference type="EMBL" id="PIA97858.1"/>
    </source>
</evidence>
<dbReference type="Proteomes" id="UP000230605">
    <property type="component" value="Chromosome 2"/>
</dbReference>
<dbReference type="Gene3D" id="3.90.190.10">
    <property type="entry name" value="Protein tyrosine phosphatase superfamily"/>
    <property type="match status" value="1"/>
</dbReference>
<evidence type="ECO:0000256" key="1">
    <source>
        <dbReference type="ARBA" id="ARBA00009649"/>
    </source>
</evidence>
<dbReference type="EMBL" id="LKMD01000102">
    <property type="protein sequence ID" value="PIA97858.1"/>
    <property type="molecule type" value="Genomic_DNA"/>
</dbReference>
<dbReference type="Pfam" id="PF00102">
    <property type="entry name" value="Y_phosphatase"/>
    <property type="match status" value="1"/>
</dbReference>
<evidence type="ECO:0000259" key="4">
    <source>
        <dbReference type="PROSITE" id="PS50056"/>
    </source>
</evidence>
<feature type="domain" description="Tyrosine-protein phosphatase" evidence="3">
    <location>
        <begin position="94"/>
        <end position="371"/>
    </location>
</feature>
<dbReference type="SMART" id="SM00194">
    <property type="entry name" value="PTPc"/>
    <property type="match status" value="1"/>
</dbReference>
<evidence type="ECO:0000313" key="6">
    <source>
        <dbReference type="EMBL" id="WPA98279.1"/>
    </source>
</evidence>
<feature type="compositionally biased region" description="Low complexity" evidence="2">
    <location>
        <begin position="13"/>
        <end position="31"/>
    </location>
</feature>
<dbReference type="SUPFAM" id="SSF52799">
    <property type="entry name" value="(Phosphotyrosine protein) phosphatases II"/>
    <property type="match status" value="1"/>
</dbReference>
<feature type="domain" description="Tyrosine specific protein phosphatases" evidence="4">
    <location>
        <begin position="286"/>
        <end position="362"/>
    </location>
</feature>
<dbReference type="AlphaFoldDB" id="A0A2G5HZ94"/>
<dbReference type="PANTHER" id="PTHR19134:SF449">
    <property type="entry name" value="TYROSINE-PROTEIN PHOSPHATASE 1"/>
    <property type="match status" value="1"/>
</dbReference>
<dbReference type="PROSITE" id="PS00383">
    <property type="entry name" value="TYR_PHOSPHATASE_1"/>
    <property type="match status" value="1"/>
</dbReference>
<dbReference type="GO" id="GO:0004725">
    <property type="term" value="F:protein tyrosine phosphatase activity"/>
    <property type="evidence" value="ECO:0007669"/>
    <property type="project" value="InterPro"/>
</dbReference>
<evidence type="ECO:0000313" key="8">
    <source>
        <dbReference type="Proteomes" id="UP001302367"/>
    </source>
</evidence>
<reference evidence="6 8" key="2">
    <citation type="submission" date="2023-09" db="EMBL/GenBank/DDBJ databases">
        <title>Complete-Gapless Cercospora beticola genome.</title>
        <authorList>
            <person name="Wyatt N.A."/>
            <person name="Spanner R.E."/>
            <person name="Bolton M.D."/>
        </authorList>
    </citation>
    <scope>NUCLEOTIDE SEQUENCE [LARGE SCALE GENOMIC DNA]</scope>
    <source>
        <strain evidence="6">Cb09-40</strain>
    </source>
</reference>
<dbReference type="PRINTS" id="PR00700">
    <property type="entry name" value="PRTYPHPHTASE"/>
</dbReference>
<dbReference type="PROSITE" id="PS50056">
    <property type="entry name" value="TYR_PHOSPHATASE_2"/>
    <property type="match status" value="1"/>
</dbReference>